<evidence type="ECO:0000313" key="14">
    <source>
        <dbReference type="EMBL" id="RDI49749.1"/>
    </source>
</evidence>
<dbReference type="InterPro" id="IPR013785">
    <property type="entry name" value="Aldolase_TIM"/>
</dbReference>
<comment type="catalytic activity">
    <reaction evidence="10">
        <text>nicotinate beta-D-ribonucleotide + CO2 + diphosphate = quinolinate + 5-phospho-alpha-D-ribose 1-diphosphate + 2 H(+)</text>
        <dbReference type="Rhea" id="RHEA:12733"/>
        <dbReference type="ChEBI" id="CHEBI:15378"/>
        <dbReference type="ChEBI" id="CHEBI:16526"/>
        <dbReference type="ChEBI" id="CHEBI:29959"/>
        <dbReference type="ChEBI" id="CHEBI:33019"/>
        <dbReference type="ChEBI" id="CHEBI:57502"/>
        <dbReference type="ChEBI" id="CHEBI:58017"/>
        <dbReference type="EC" id="2.4.2.19"/>
    </reaction>
</comment>
<dbReference type="RefSeq" id="WP_068017973.1">
    <property type="nucleotide sequence ID" value="NZ_QQAZ01000006.1"/>
</dbReference>
<evidence type="ECO:0000256" key="10">
    <source>
        <dbReference type="ARBA" id="ARBA00047445"/>
    </source>
</evidence>
<keyword evidence="15" id="KW-1185">Reference proteome</keyword>
<comment type="caution">
    <text evidence="14">The sequence shown here is derived from an EMBL/GenBank/DDBJ whole genome shotgun (WGS) entry which is preliminary data.</text>
</comment>
<evidence type="ECO:0000256" key="8">
    <source>
        <dbReference type="ARBA" id="ARBA00022679"/>
    </source>
</evidence>
<dbReference type="EMBL" id="QQAZ01000006">
    <property type="protein sequence ID" value="RDI49749.1"/>
    <property type="molecule type" value="Genomic_DNA"/>
</dbReference>
<dbReference type="InterPro" id="IPR037128">
    <property type="entry name" value="Quinolinate_PRibosylTase_N_sf"/>
</dbReference>
<dbReference type="SUPFAM" id="SSF54675">
    <property type="entry name" value="Nicotinate/Quinolinate PRTase N-terminal domain-like"/>
    <property type="match status" value="1"/>
</dbReference>
<dbReference type="FunFam" id="3.20.20.70:FF:000030">
    <property type="entry name" value="Nicotinate-nucleotide pyrophosphorylase, carboxylating"/>
    <property type="match status" value="1"/>
</dbReference>
<dbReference type="Gene3D" id="3.20.20.70">
    <property type="entry name" value="Aldolase class I"/>
    <property type="match status" value="1"/>
</dbReference>
<gene>
    <name evidence="14" type="ORF">DFR68_106186</name>
</gene>
<dbReference type="InterPro" id="IPR036068">
    <property type="entry name" value="Nicotinate_pribotase-like_C"/>
</dbReference>
<dbReference type="InterPro" id="IPR004393">
    <property type="entry name" value="NadC"/>
</dbReference>
<dbReference type="CDD" id="cd01572">
    <property type="entry name" value="QPRTase"/>
    <property type="match status" value="1"/>
</dbReference>
<feature type="domain" description="Quinolinate phosphoribosyl transferase N-terminal" evidence="13">
    <location>
        <begin position="29"/>
        <end position="116"/>
    </location>
</feature>
<dbReference type="PANTHER" id="PTHR32179">
    <property type="entry name" value="NICOTINATE-NUCLEOTIDE PYROPHOSPHORYLASE [CARBOXYLATING]"/>
    <property type="match status" value="1"/>
</dbReference>
<evidence type="ECO:0000313" key="15">
    <source>
        <dbReference type="Proteomes" id="UP000255355"/>
    </source>
</evidence>
<dbReference type="GO" id="GO:0005737">
    <property type="term" value="C:cytoplasm"/>
    <property type="evidence" value="ECO:0007669"/>
    <property type="project" value="TreeGrafter"/>
</dbReference>
<evidence type="ECO:0000256" key="9">
    <source>
        <dbReference type="ARBA" id="ARBA00033102"/>
    </source>
</evidence>
<evidence type="ECO:0000256" key="3">
    <source>
        <dbReference type="ARBA" id="ARBA00009400"/>
    </source>
</evidence>
<dbReference type="InterPro" id="IPR002638">
    <property type="entry name" value="Quinolinate_PRibosylTrfase_C"/>
</dbReference>
<dbReference type="PANTHER" id="PTHR32179:SF3">
    <property type="entry name" value="NICOTINATE-NUCLEOTIDE PYROPHOSPHORYLASE [CARBOXYLATING]"/>
    <property type="match status" value="1"/>
</dbReference>
<dbReference type="GO" id="GO:0004514">
    <property type="term" value="F:nicotinate-nucleotide diphosphorylase (carboxylating) activity"/>
    <property type="evidence" value="ECO:0007669"/>
    <property type="project" value="UniProtKB-EC"/>
</dbReference>
<keyword evidence="7 11" id="KW-0328">Glycosyltransferase</keyword>
<dbReference type="PIRSF" id="PIRSF006250">
    <property type="entry name" value="NadC_ModD"/>
    <property type="match status" value="1"/>
</dbReference>
<comment type="pathway">
    <text evidence="2">Cofactor biosynthesis; NAD(+) biosynthesis; nicotinate D-ribonucleotide from quinolinate: step 1/1.</text>
</comment>
<keyword evidence="6" id="KW-0662">Pyridine nucleotide biosynthesis</keyword>
<comment type="similarity">
    <text evidence="3 11">Belongs to the NadC/ModD family.</text>
</comment>
<dbReference type="EC" id="2.4.2.19" evidence="4"/>
<dbReference type="Gene3D" id="3.90.1170.20">
    <property type="entry name" value="Quinolinate phosphoribosyl transferase, N-terminal domain"/>
    <property type="match status" value="1"/>
</dbReference>
<dbReference type="SUPFAM" id="SSF51690">
    <property type="entry name" value="Nicotinate/Quinolinate PRTase C-terminal domain-like"/>
    <property type="match status" value="1"/>
</dbReference>
<feature type="domain" description="Quinolinate phosphoribosyl transferase C-terminal" evidence="12">
    <location>
        <begin position="118"/>
        <end position="285"/>
    </location>
</feature>
<keyword evidence="8 11" id="KW-0808">Transferase</keyword>
<protein>
    <recommendedName>
        <fullName evidence="5">Nicotinate-nucleotide pyrophosphorylase [carboxylating]</fullName>
        <ecNumber evidence="4">2.4.2.19</ecNumber>
    </recommendedName>
    <alternativeName>
        <fullName evidence="9">Quinolinate phosphoribosyltransferase [decarboxylating]</fullName>
    </alternativeName>
</protein>
<evidence type="ECO:0000259" key="12">
    <source>
        <dbReference type="Pfam" id="PF01729"/>
    </source>
</evidence>
<dbReference type="STRING" id="1210089.GCA_001613165_02352"/>
<dbReference type="Pfam" id="PF02749">
    <property type="entry name" value="QRPTase_N"/>
    <property type="match status" value="1"/>
</dbReference>
<dbReference type="Proteomes" id="UP000255355">
    <property type="component" value="Unassembled WGS sequence"/>
</dbReference>
<evidence type="ECO:0000256" key="7">
    <source>
        <dbReference type="ARBA" id="ARBA00022676"/>
    </source>
</evidence>
<evidence type="ECO:0000256" key="6">
    <source>
        <dbReference type="ARBA" id="ARBA00022642"/>
    </source>
</evidence>
<dbReference type="InterPro" id="IPR027277">
    <property type="entry name" value="NadC/ModD"/>
</dbReference>
<dbReference type="NCBIfam" id="TIGR00078">
    <property type="entry name" value="nadC"/>
    <property type="match status" value="1"/>
</dbReference>
<evidence type="ECO:0000256" key="5">
    <source>
        <dbReference type="ARBA" id="ARBA00020990"/>
    </source>
</evidence>
<evidence type="ECO:0000259" key="13">
    <source>
        <dbReference type="Pfam" id="PF02749"/>
    </source>
</evidence>
<organism evidence="14 15">
    <name type="scientific">Nocardia mexicana</name>
    <dbReference type="NCBI Taxonomy" id="279262"/>
    <lineage>
        <taxon>Bacteria</taxon>
        <taxon>Bacillati</taxon>
        <taxon>Actinomycetota</taxon>
        <taxon>Actinomycetes</taxon>
        <taxon>Mycobacteriales</taxon>
        <taxon>Nocardiaceae</taxon>
        <taxon>Nocardia</taxon>
    </lineage>
</organism>
<sequence>MALDAELDRDETLRLIRTALDEDLRYGPDITTAATVPADAVVKASMVSRQHGTVAGLDVGLLVLDEVIGAGGYEVTERVSDGTRVAPGDSVLDLLAPTRGLLTAERTMLNLVCHLSGIATATAEWVAAMAGTHCRVRDSRKTLPGLRSLQKYAVRAGGGVNHRMGLGDAALIKDNHVVAAGSVVAALRAVRELAPDITCEVEVDSLEQLDEVLAEDVELVLLDNFPLWATQAAVQRRNARSPRTKLESSGGLTLDAAADYARTGVDYLAVGALTHSVRVLDLGLDM</sequence>
<proteinExistence type="inferred from homology"/>
<reference evidence="14 15" key="1">
    <citation type="submission" date="2018-07" db="EMBL/GenBank/DDBJ databases">
        <title>Genomic Encyclopedia of Type Strains, Phase IV (KMG-IV): sequencing the most valuable type-strain genomes for metagenomic binning, comparative biology and taxonomic classification.</title>
        <authorList>
            <person name="Goeker M."/>
        </authorList>
    </citation>
    <scope>NUCLEOTIDE SEQUENCE [LARGE SCALE GENOMIC DNA]</scope>
    <source>
        <strain evidence="14 15">DSM 44952</strain>
    </source>
</reference>
<dbReference type="InterPro" id="IPR022412">
    <property type="entry name" value="Quinolinate_PRibosylTrfase_N"/>
</dbReference>
<name>A0A370H137_9NOCA</name>
<evidence type="ECO:0000256" key="11">
    <source>
        <dbReference type="PIRNR" id="PIRNR006250"/>
    </source>
</evidence>
<evidence type="ECO:0000256" key="1">
    <source>
        <dbReference type="ARBA" id="ARBA00003237"/>
    </source>
</evidence>
<accession>A0A370H137</accession>
<evidence type="ECO:0000256" key="2">
    <source>
        <dbReference type="ARBA" id="ARBA00004893"/>
    </source>
</evidence>
<dbReference type="AlphaFoldDB" id="A0A370H137"/>
<dbReference type="GO" id="GO:0034213">
    <property type="term" value="P:quinolinate catabolic process"/>
    <property type="evidence" value="ECO:0007669"/>
    <property type="project" value="TreeGrafter"/>
</dbReference>
<dbReference type="UniPathway" id="UPA00253">
    <property type="reaction ID" value="UER00331"/>
</dbReference>
<dbReference type="GO" id="GO:0009435">
    <property type="term" value="P:NAD+ biosynthetic process"/>
    <property type="evidence" value="ECO:0007669"/>
    <property type="project" value="UniProtKB-UniPathway"/>
</dbReference>
<comment type="function">
    <text evidence="1">Involved in the catabolism of quinolinic acid (QA).</text>
</comment>
<dbReference type="OrthoDB" id="9782546at2"/>
<dbReference type="Pfam" id="PF01729">
    <property type="entry name" value="QRPTase_C"/>
    <property type="match status" value="1"/>
</dbReference>
<evidence type="ECO:0000256" key="4">
    <source>
        <dbReference type="ARBA" id="ARBA00011944"/>
    </source>
</evidence>